<keyword evidence="13" id="KW-1185">Reference proteome</keyword>
<evidence type="ECO:0000256" key="1">
    <source>
        <dbReference type="ARBA" id="ARBA00001782"/>
    </source>
</evidence>
<comment type="catalytic activity">
    <reaction evidence="1 10 11">
        <text>D-ribulose 5-phosphate = D-xylulose 5-phosphate</text>
        <dbReference type="Rhea" id="RHEA:13677"/>
        <dbReference type="ChEBI" id="CHEBI:57737"/>
        <dbReference type="ChEBI" id="CHEBI:58121"/>
        <dbReference type="EC" id="5.1.3.1"/>
    </reaction>
</comment>
<dbReference type="InterPro" id="IPR026019">
    <property type="entry name" value="Ribul_P_3_epim"/>
</dbReference>
<feature type="active site" description="Proton donor" evidence="10">
    <location>
        <position position="182"/>
    </location>
</feature>
<evidence type="ECO:0000313" key="13">
    <source>
        <dbReference type="Proteomes" id="UP001595791"/>
    </source>
</evidence>
<feature type="binding site" evidence="10">
    <location>
        <begin position="145"/>
        <end position="148"/>
    </location>
    <ligand>
        <name>substrate</name>
    </ligand>
</feature>
<feature type="binding site" evidence="10">
    <location>
        <position position="36"/>
    </location>
    <ligand>
        <name>a divalent metal cation</name>
        <dbReference type="ChEBI" id="CHEBI:60240"/>
    </ligand>
</feature>
<accession>A0ABV8MMT2</accession>
<dbReference type="HAMAP" id="MF_02227">
    <property type="entry name" value="RPE"/>
    <property type="match status" value="1"/>
</dbReference>
<comment type="pathway">
    <text evidence="10">Carbohydrate degradation.</text>
</comment>
<proteinExistence type="inferred from homology"/>
<dbReference type="InterPro" id="IPR011060">
    <property type="entry name" value="RibuloseP-bd_barrel"/>
</dbReference>
<feature type="binding site" evidence="10">
    <location>
        <position position="69"/>
    </location>
    <ligand>
        <name>substrate</name>
    </ligand>
</feature>
<evidence type="ECO:0000256" key="2">
    <source>
        <dbReference type="ARBA" id="ARBA00001936"/>
    </source>
</evidence>
<evidence type="ECO:0000256" key="4">
    <source>
        <dbReference type="ARBA" id="ARBA00001947"/>
    </source>
</evidence>
<sequence length="229" mass="24747">MSAADFRIAPSILSANFAKLGEEVQAVIAAGADIIHFDVMDNHYVPNLTIGPMVCEAIRPLTQAPIDVHLMVKPVDRIVPDFAKAGANLITFHPEASDHIDRTLSLIREHGCKAGLVFNPATPLSYLDYVMDKVDMILLMSVNPGFGGQKFIPATLDKLREARRRIDAHREAGGQEIWLEIDGGVKVDNIAEIARAGADTFVAGSAIYNTPDYAATIAAMRAELAQVSV</sequence>
<gene>
    <name evidence="10 12" type="primary">rpe</name>
    <name evidence="12" type="ORF">ACFOW7_03515</name>
</gene>
<dbReference type="RefSeq" id="WP_378161079.1">
    <property type="nucleotide sequence ID" value="NZ_JBHSBU010000001.1"/>
</dbReference>
<comment type="cofactor">
    <cofactor evidence="2">
        <name>Mn(2+)</name>
        <dbReference type="ChEBI" id="CHEBI:29035"/>
    </cofactor>
</comment>
<name>A0ABV8MMT2_9NEIS</name>
<feature type="active site" description="Proton acceptor" evidence="10">
    <location>
        <position position="38"/>
    </location>
</feature>
<evidence type="ECO:0000256" key="6">
    <source>
        <dbReference type="ARBA" id="ARBA00009541"/>
    </source>
</evidence>
<dbReference type="Gene3D" id="3.20.20.70">
    <property type="entry name" value="Aldolase class I"/>
    <property type="match status" value="1"/>
</dbReference>
<dbReference type="PANTHER" id="PTHR11749">
    <property type="entry name" value="RIBULOSE-5-PHOSPHATE-3-EPIMERASE"/>
    <property type="match status" value="1"/>
</dbReference>
<evidence type="ECO:0000256" key="10">
    <source>
        <dbReference type="HAMAP-Rule" id="MF_02227"/>
    </source>
</evidence>
<dbReference type="NCBIfam" id="TIGR01163">
    <property type="entry name" value="rpe"/>
    <property type="match status" value="1"/>
</dbReference>
<dbReference type="CDD" id="cd00429">
    <property type="entry name" value="RPE"/>
    <property type="match status" value="1"/>
</dbReference>
<dbReference type="PIRSF" id="PIRSF001461">
    <property type="entry name" value="RPE"/>
    <property type="match status" value="1"/>
</dbReference>
<feature type="binding site" evidence="10">
    <location>
        <position position="11"/>
    </location>
    <ligand>
        <name>substrate</name>
    </ligand>
</feature>
<evidence type="ECO:0000313" key="12">
    <source>
        <dbReference type="EMBL" id="MFC4158423.1"/>
    </source>
</evidence>
<comment type="cofactor">
    <cofactor evidence="3">
        <name>Co(2+)</name>
        <dbReference type="ChEBI" id="CHEBI:48828"/>
    </cofactor>
</comment>
<feature type="binding site" evidence="10">
    <location>
        <position position="69"/>
    </location>
    <ligand>
        <name>a divalent metal cation</name>
        <dbReference type="ChEBI" id="CHEBI:60240"/>
    </ligand>
</feature>
<dbReference type="Proteomes" id="UP001595791">
    <property type="component" value="Unassembled WGS sequence"/>
</dbReference>
<feature type="binding site" evidence="10">
    <location>
        <position position="38"/>
    </location>
    <ligand>
        <name>a divalent metal cation</name>
        <dbReference type="ChEBI" id="CHEBI:60240"/>
    </ligand>
</feature>
<evidence type="ECO:0000256" key="9">
    <source>
        <dbReference type="ARBA" id="ARBA00023235"/>
    </source>
</evidence>
<evidence type="ECO:0000256" key="8">
    <source>
        <dbReference type="ARBA" id="ARBA00022723"/>
    </source>
</evidence>
<keyword evidence="10 11" id="KW-0119">Carbohydrate metabolism</keyword>
<feature type="binding site" evidence="10">
    <location>
        <begin position="182"/>
        <end position="184"/>
    </location>
    <ligand>
        <name>substrate</name>
    </ligand>
</feature>
<dbReference type="PROSITE" id="PS01085">
    <property type="entry name" value="RIBUL_P_3_EPIMER_1"/>
    <property type="match status" value="1"/>
</dbReference>
<feature type="binding site" evidence="10">
    <location>
        <begin position="204"/>
        <end position="205"/>
    </location>
    <ligand>
        <name>substrate</name>
    </ligand>
</feature>
<comment type="cofactor">
    <cofactor evidence="4">
        <name>Zn(2+)</name>
        <dbReference type="ChEBI" id="CHEBI:29105"/>
    </cofactor>
</comment>
<evidence type="ECO:0000256" key="3">
    <source>
        <dbReference type="ARBA" id="ARBA00001941"/>
    </source>
</evidence>
<evidence type="ECO:0000256" key="7">
    <source>
        <dbReference type="ARBA" id="ARBA00013188"/>
    </source>
</evidence>
<organism evidence="12 13">
    <name type="scientific">Chitinimonas lacunae</name>
    <dbReference type="NCBI Taxonomy" id="1963018"/>
    <lineage>
        <taxon>Bacteria</taxon>
        <taxon>Pseudomonadati</taxon>
        <taxon>Pseudomonadota</taxon>
        <taxon>Betaproteobacteria</taxon>
        <taxon>Neisseriales</taxon>
        <taxon>Chitinibacteraceae</taxon>
        <taxon>Chitinimonas</taxon>
    </lineage>
</organism>
<dbReference type="PROSITE" id="PS01086">
    <property type="entry name" value="RIBUL_P_3_EPIMER_2"/>
    <property type="match status" value="1"/>
</dbReference>
<dbReference type="Pfam" id="PF00834">
    <property type="entry name" value="Ribul_P_3_epim"/>
    <property type="match status" value="1"/>
</dbReference>
<reference evidence="13" key="1">
    <citation type="journal article" date="2019" name="Int. J. Syst. Evol. Microbiol.">
        <title>The Global Catalogue of Microorganisms (GCM) 10K type strain sequencing project: providing services to taxonomists for standard genome sequencing and annotation.</title>
        <authorList>
            <consortium name="The Broad Institute Genomics Platform"/>
            <consortium name="The Broad Institute Genome Sequencing Center for Infectious Disease"/>
            <person name="Wu L."/>
            <person name="Ma J."/>
        </authorList>
    </citation>
    <scope>NUCLEOTIDE SEQUENCE [LARGE SCALE GENOMIC DNA]</scope>
    <source>
        <strain evidence="13">LMG 29894</strain>
    </source>
</reference>
<evidence type="ECO:0000256" key="11">
    <source>
        <dbReference type="PIRNR" id="PIRNR001461"/>
    </source>
</evidence>
<comment type="function">
    <text evidence="10">Catalyzes the reversible epimerization of D-ribulose 5-phosphate to D-xylulose 5-phosphate.</text>
</comment>
<feature type="binding site" evidence="10">
    <location>
        <position position="182"/>
    </location>
    <ligand>
        <name>a divalent metal cation</name>
        <dbReference type="ChEBI" id="CHEBI:60240"/>
    </ligand>
</feature>
<dbReference type="EMBL" id="JBHSBU010000001">
    <property type="protein sequence ID" value="MFC4158423.1"/>
    <property type="molecule type" value="Genomic_DNA"/>
</dbReference>
<dbReference type="SUPFAM" id="SSF51366">
    <property type="entry name" value="Ribulose-phoshate binding barrel"/>
    <property type="match status" value="1"/>
</dbReference>
<comment type="caution">
    <text evidence="12">The sequence shown here is derived from an EMBL/GenBank/DDBJ whole genome shotgun (WGS) entry which is preliminary data.</text>
</comment>
<keyword evidence="9 10" id="KW-0413">Isomerase</keyword>
<protein>
    <recommendedName>
        <fullName evidence="7 10">Ribulose-phosphate 3-epimerase</fullName>
        <ecNumber evidence="7 10">5.1.3.1</ecNumber>
    </recommendedName>
</protein>
<evidence type="ECO:0000256" key="5">
    <source>
        <dbReference type="ARBA" id="ARBA00001954"/>
    </source>
</evidence>
<dbReference type="EC" id="5.1.3.1" evidence="7 10"/>
<dbReference type="InterPro" id="IPR013785">
    <property type="entry name" value="Aldolase_TIM"/>
</dbReference>
<comment type="similarity">
    <text evidence="6 10 11">Belongs to the ribulose-phosphate 3-epimerase family.</text>
</comment>
<comment type="cofactor">
    <cofactor evidence="5">
        <name>Fe(2+)</name>
        <dbReference type="ChEBI" id="CHEBI:29033"/>
    </cofactor>
</comment>
<dbReference type="NCBIfam" id="NF004076">
    <property type="entry name" value="PRK05581.1-4"/>
    <property type="match status" value="1"/>
</dbReference>
<dbReference type="GO" id="GO:0004750">
    <property type="term" value="F:D-ribulose-phosphate 3-epimerase activity"/>
    <property type="evidence" value="ECO:0007669"/>
    <property type="project" value="UniProtKB-EC"/>
</dbReference>
<keyword evidence="8 10" id="KW-0479">Metal-binding</keyword>
<dbReference type="InterPro" id="IPR000056">
    <property type="entry name" value="Ribul_P_3_epim-like"/>
</dbReference>
<comment type="cofactor">
    <cofactor evidence="10">
        <name>a divalent metal cation</name>
        <dbReference type="ChEBI" id="CHEBI:60240"/>
    </cofactor>
    <text evidence="10">Binds 1 divalent metal cation per subunit.</text>
</comment>